<comment type="caution">
    <text evidence="3">The sequence shown here is derived from an EMBL/GenBank/DDBJ whole genome shotgun (WGS) entry which is preliminary data.</text>
</comment>
<feature type="region of interest" description="Disordered" evidence="1">
    <location>
        <begin position="15"/>
        <end position="50"/>
    </location>
</feature>
<dbReference type="InterPro" id="IPR050422">
    <property type="entry name" value="X-Pro_aminopeptidase_P"/>
</dbReference>
<dbReference type="Gene3D" id="3.90.230.10">
    <property type="entry name" value="Creatinase/methionine aminopeptidase superfamily"/>
    <property type="match status" value="1"/>
</dbReference>
<dbReference type="EMBL" id="VSRR010001714">
    <property type="protein sequence ID" value="MPC27252.1"/>
    <property type="molecule type" value="Genomic_DNA"/>
</dbReference>
<proteinExistence type="predicted"/>
<accession>A0A5B7DZQ2</accession>
<protein>
    <submittedName>
        <fullName evidence="3">Xaa-Pro aminopeptidase 1</fullName>
    </submittedName>
</protein>
<dbReference type="Pfam" id="PF16188">
    <property type="entry name" value="Peptidase_M24_C"/>
    <property type="match status" value="1"/>
</dbReference>
<gene>
    <name evidence="3" type="primary">Xpnpep1_3</name>
    <name evidence="3" type="ORF">E2C01_020420</name>
</gene>
<dbReference type="PANTHER" id="PTHR43763:SF6">
    <property type="entry name" value="XAA-PRO AMINOPEPTIDASE 1"/>
    <property type="match status" value="1"/>
</dbReference>
<organism evidence="3 4">
    <name type="scientific">Portunus trituberculatus</name>
    <name type="common">Swimming crab</name>
    <name type="synonym">Neptunus trituberculatus</name>
    <dbReference type="NCBI Taxonomy" id="210409"/>
    <lineage>
        <taxon>Eukaryota</taxon>
        <taxon>Metazoa</taxon>
        <taxon>Ecdysozoa</taxon>
        <taxon>Arthropoda</taxon>
        <taxon>Crustacea</taxon>
        <taxon>Multicrustacea</taxon>
        <taxon>Malacostraca</taxon>
        <taxon>Eumalacostraca</taxon>
        <taxon>Eucarida</taxon>
        <taxon>Decapoda</taxon>
        <taxon>Pleocyemata</taxon>
        <taxon>Brachyura</taxon>
        <taxon>Eubrachyura</taxon>
        <taxon>Portunoidea</taxon>
        <taxon>Portunidae</taxon>
        <taxon>Portuninae</taxon>
        <taxon>Portunus</taxon>
    </lineage>
</organism>
<keyword evidence="4" id="KW-1185">Reference proteome</keyword>
<feature type="domain" description="Peptidase M24 C-terminal" evidence="2">
    <location>
        <begin position="55"/>
        <end position="118"/>
    </location>
</feature>
<keyword evidence="3" id="KW-0645">Protease</keyword>
<dbReference type="GO" id="GO:0004177">
    <property type="term" value="F:aminopeptidase activity"/>
    <property type="evidence" value="ECO:0007669"/>
    <property type="project" value="UniProtKB-KW"/>
</dbReference>
<dbReference type="InterPro" id="IPR032416">
    <property type="entry name" value="Peptidase_M24_C"/>
</dbReference>
<keyword evidence="3" id="KW-0378">Hydrolase</keyword>
<sequence>MRYLISQSPLVRKPLPRVRKPNLHSDREQDSNPCAWRPPGPQSTHGSTYHFDKQSLGFEPVTLVPFEPRLINTTLLSARQCRWINAYHARVRDVVGGELIAQGRRRGYDWVVAKTEPIPCISGYAGPSTGKSSSTSSSSTDNMAALTVTDLLGDAGGAGGRGASVWLVLGVMALVGGRGL</sequence>
<dbReference type="OrthoDB" id="9995434at2759"/>
<evidence type="ECO:0000259" key="2">
    <source>
        <dbReference type="Pfam" id="PF16188"/>
    </source>
</evidence>
<evidence type="ECO:0000256" key="1">
    <source>
        <dbReference type="SAM" id="MobiDB-lite"/>
    </source>
</evidence>
<dbReference type="AlphaFoldDB" id="A0A5B7DZQ2"/>
<reference evidence="3 4" key="1">
    <citation type="submission" date="2019-05" db="EMBL/GenBank/DDBJ databases">
        <title>Another draft genome of Portunus trituberculatus and its Hox gene families provides insights of decapod evolution.</title>
        <authorList>
            <person name="Jeong J.-H."/>
            <person name="Song I."/>
            <person name="Kim S."/>
            <person name="Choi T."/>
            <person name="Kim D."/>
            <person name="Ryu S."/>
            <person name="Kim W."/>
        </authorList>
    </citation>
    <scope>NUCLEOTIDE SEQUENCE [LARGE SCALE GENOMIC DNA]</scope>
    <source>
        <tissue evidence="3">Muscle</tissue>
    </source>
</reference>
<dbReference type="InterPro" id="IPR036005">
    <property type="entry name" value="Creatinase/aminopeptidase-like"/>
</dbReference>
<name>A0A5B7DZQ2_PORTR</name>
<evidence type="ECO:0000313" key="3">
    <source>
        <dbReference type="EMBL" id="MPC27252.1"/>
    </source>
</evidence>
<dbReference type="PANTHER" id="PTHR43763">
    <property type="entry name" value="XAA-PRO AMINOPEPTIDASE 1"/>
    <property type="match status" value="1"/>
</dbReference>
<keyword evidence="3" id="KW-0031">Aminopeptidase</keyword>
<dbReference type="Proteomes" id="UP000324222">
    <property type="component" value="Unassembled WGS sequence"/>
</dbReference>
<evidence type="ECO:0000313" key="4">
    <source>
        <dbReference type="Proteomes" id="UP000324222"/>
    </source>
</evidence>